<sequence length="42" mass="4592">MEIPPRSIFMFVIWVNSRPEASTIGASVSKGMQATFAPARLP</sequence>
<gene>
    <name evidence="1" type="ORF">METZ01_LOCUS124604</name>
</gene>
<proteinExistence type="predicted"/>
<protein>
    <submittedName>
        <fullName evidence="1">Uncharacterized protein</fullName>
    </submittedName>
</protein>
<dbReference type="AlphaFoldDB" id="A0A381Y4E4"/>
<name>A0A381Y4E4_9ZZZZ</name>
<reference evidence="1" key="1">
    <citation type="submission" date="2018-05" db="EMBL/GenBank/DDBJ databases">
        <authorList>
            <person name="Lanie J.A."/>
            <person name="Ng W.-L."/>
            <person name="Kazmierczak K.M."/>
            <person name="Andrzejewski T.M."/>
            <person name="Davidsen T.M."/>
            <person name="Wayne K.J."/>
            <person name="Tettelin H."/>
            <person name="Glass J.I."/>
            <person name="Rusch D."/>
            <person name="Podicherti R."/>
            <person name="Tsui H.-C.T."/>
            <person name="Winkler M.E."/>
        </authorList>
    </citation>
    <scope>NUCLEOTIDE SEQUENCE</scope>
</reference>
<evidence type="ECO:0000313" key="1">
    <source>
        <dbReference type="EMBL" id="SVA71750.1"/>
    </source>
</evidence>
<accession>A0A381Y4E4</accession>
<dbReference type="EMBL" id="UINC01017340">
    <property type="protein sequence ID" value="SVA71750.1"/>
    <property type="molecule type" value="Genomic_DNA"/>
</dbReference>
<organism evidence="1">
    <name type="scientific">marine metagenome</name>
    <dbReference type="NCBI Taxonomy" id="408172"/>
    <lineage>
        <taxon>unclassified sequences</taxon>
        <taxon>metagenomes</taxon>
        <taxon>ecological metagenomes</taxon>
    </lineage>
</organism>